<dbReference type="Proteomes" id="UP000037084">
    <property type="component" value="Unassembled WGS sequence"/>
</dbReference>
<evidence type="ECO:0000259" key="2">
    <source>
        <dbReference type="Pfam" id="PF13349"/>
    </source>
</evidence>
<evidence type="ECO:0000313" key="3">
    <source>
        <dbReference type="EMBL" id="KOG57680.1"/>
    </source>
</evidence>
<reference evidence="4" key="1">
    <citation type="submission" date="2015-07" db="EMBL/GenBank/DDBJ databases">
        <authorList>
            <consortium name="Consortium for Microbial Forensics and Genomics (microFORGE)"/>
            <person name="Knight B.M."/>
            <person name="Roberts D.P."/>
            <person name="Lin D."/>
            <person name="Hari K."/>
            <person name="Fletcher J."/>
            <person name="Melcher U."/>
            <person name="Blagden T."/>
            <person name="Winegar R.A."/>
        </authorList>
    </citation>
    <scope>NUCLEOTIDE SEQUENCE [LARGE SCALE GENOMIC DNA]</scope>
    <source>
        <strain evidence="4">NRRL B-1447</strain>
    </source>
</reference>
<comment type="caution">
    <text evidence="3">The sequence shown here is derived from an EMBL/GenBank/DDBJ whole genome shotgun (WGS) entry which is preliminary data.</text>
</comment>
<dbReference type="EMBL" id="LGUV01000002">
    <property type="protein sequence ID" value="KOG57680.1"/>
    <property type="molecule type" value="Genomic_DNA"/>
</dbReference>
<dbReference type="InterPro" id="IPR025164">
    <property type="entry name" value="Toastrack_DUF4097"/>
</dbReference>
<dbReference type="AlphaFoldDB" id="A0A0L8N5D3"/>
<evidence type="ECO:0000256" key="1">
    <source>
        <dbReference type="SAM" id="MobiDB-lite"/>
    </source>
</evidence>
<organism evidence="3 4">
    <name type="scientific">Streptomyces virginiae</name>
    <name type="common">Streptomyces cinnamonensis</name>
    <dbReference type="NCBI Taxonomy" id="1961"/>
    <lineage>
        <taxon>Bacteria</taxon>
        <taxon>Bacillati</taxon>
        <taxon>Actinomycetota</taxon>
        <taxon>Actinomycetes</taxon>
        <taxon>Kitasatosporales</taxon>
        <taxon>Streptomycetaceae</taxon>
        <taxon>Streptomyces</taxon>
    </lineage>
</organism>
<sequence>MAEQSPESPQPSPAPSTWHFAEPRKLTFEEPVTELRVRVVSGTVNVVAAEEGPARLEVTEVEGPPLYVVQDGGTLTVSYEDAPWNGSHGLKEWFESKPWKAWSGSFSGRKAWERSAAITLTVPAGTHVRVAAVDAASFVSGISGGTDVNGVSGDATLVGLSGRVKAHTVSGSVEAQSVTGEFGFHSVSGSLTVVDGAGVKVRADSVSGDMLIDLDPGPEGSAPVDIALNSVSGQVAIRLPHPADARVEANTATGRVSNAFEDLRVSGQLGAKRITGTLGSGAGTLRATTVSGSIALLRRPQSEADTPAAAPLTLDKKVL</sequence>
<dbReference type="PATRIC" id="fig|1961.12.peg.583"/>
<proteinExistence type="predicted"/>
<feature type="domain" description="DUF4097" evidence="2">
    <location>
        <begin position="34"/>
        <end position="296"/>
    </location>
</feature>
<gene>
    <name evidence="3" type="ORF">ADK75_02775</name>
</gene>
<accession>A0A0L8N5D3</accession>
<protein>
    <recommendedName>
        <fullName evidence="2">DUF4097 domain-containing protein</fullName>
    </recommendedName>
</protein>
<dbReference type="OrthoDB" id="3367592at2"/>
<feature type="region of interest" description="Disordered" evidence="1">
    <location>
        <begin position="1"/>
        <end position="23"/>
    </location>
</feature>
<evidence type="ECO:0000313" key="4">
    <source>
        <dbReference type="Proteomes" id="UP000037084"/>
    </source>
</evidence>
<dbReference type="Pfam" id="PF13349">
    <property type="entry name" value="DUF4097"/>
    <property type="match status" value="1"/>
</dbReference>
<name>A0A0L8N5D3_STRVG</name>
<dbReference type="RefSeq" id="WP_051779189.1">
    <property type="nucleotide sequence ID" value="NZ_LGUV01000002.1"/>
</dbReference>